<dbReference type="CDD" id="cd04301">
    <property type="entry name" value="NAT_SF"/>
    <property type="match status" value="1"/>
</dbReference>
<dbReference type="PANTHER" id="PTHR43420:SF12">
    <property type="entry name" value="N-ACETYLTRANSFERASE DOMAIN-CONTAINING PROTEIN"/>
    <property type="match status" value="1"/>
</dbReference>
<dbReference type="InterPro" id="IPR016181">
    <property type="entry name" value="Acyl_CoA_acyltransferase"/>
</dbReference>
<name>A0A2R6ATU9_9ARCH</name>
<accession>A0A2R6ATU9</accession>
<dbReference type="PROSITE" id="PS51186">
    <property type="entry name" value="GNAT"/>
    <property type="match status" value="1"/>
</dbReference>
<dbReference type="InterPro" id="IPR050680">
    <property type="entry name" value="YpeA/RimI_acetyltransf"/>
</dbReference>
<evidence type="ECO:0000259" key="5">
    <source>
        <dbReference type="PROSITE" id="PS51186"/>
    </source>
</evidence>
<dbReference type="Gene3D" id="3.40.630.30">
    <property type="match status" value="1"/>
</dbReference>
<feature type="domain" description="N-acetyltransferase" evidence="5">
    <location>
        <begin position="3"/>
        <end position="146"/>
    </location>
</feature>
<organism evidence="6 7">
    <name type="scientific">Candidatus Marsarchaeota G2 archaeon OSP_D</name>
    <dbReference type="NCBI Taxonomy" id="1978157"/>
    <lineage>
        <taxon>Archaea</taxon>
        <taxon>Candidatus Marsarchaeota</taxon>
        <taxon>Candidatus Marsarchaeota group 2</taxon>
    </lineage>
</organism>
<dbReference type="AlphaFoldDB" id="A0A2R6ATU9"/>
<dbReference type="Proteomes" id="UP000240322">
    <property type="component" value="Unassembled WGS sequence"/>
</dbReference>
<gene>
    <name evidence="6" type="ORF">B9Q03_08110</name>
</gene>
<evidence type="ECO:0000256" key="3">
    <source>
        <dbReference type="ARBA" id="ARBA00022679"/>
    </source>
</evidence>
<evidence type="ECO:0000256" key="2">
    <source>
        <dbReference type="ARBA" id="ARBA00022490"/>
    </source>
</evidence>
<protein>
    <submittedName>
        <fullName evidence="6">Ribosomal-protein-alanine N-acetyltransferase</fullName>
    </submittedName>
</protein>
<proteinExistence type="inferred from homology"/>
<dbReference type="NCBIfam" id="TIGR01575">
    <property type="entry name" value="rimI"/>
    <property type="match status" value="1"/>
</dbReference>
<evidence type="ECO:0000256" key="4">
    <source>
        <dbReference type="ARBA" id="ARBA00023315"/>
    </source>
</evidence>
<dbReference type="GO" id="GO:0008080">
    <property type="term" value="F:N-acetyltransferase activity"/>
    <property type="evidence" value="ECO:0007669"/>
    <property type="project" value="InterPro"/>
</dbReference>
<keyword evidence="2" id="KW-0963">Cytoplasm</keyword>
<dbReference type="InterPro" id="IPR006464">
    <property type="entry name" value="AcTrfase_RimI/Ard1"/>
</dbReference>
<keyword evidence="4" id="KW-0012">Acyltransferase</keyword>
<comment type="similarity">
    <text evidence="1">Belongs to the acetyltransferase family. RimI subfamily.</text>
</comment>
<dbReference type="InterPro" id="IPR000182">
    <property type="entry name" value="GNAT_dom"/>
</dbReference>
<evidence type="ECO:0000313" key="6">
    <source>
        <dbReference type="EMBL" id="PSN89795.1"/>
    </source>
</evidence>
<keyword evidence="3 6" id="KW-0808">Transferase</keyword>
<dbReference type="PANTHER" id="PTHR43420">
    <property type="entry name" value="ACETYLTRANSFERASE"/>
    <property type="match status" value="1"/>
</dbReference>
<evidence type="ECO:0000313" key="7">
    <source>
        <dbReference type="Proteomes" id="UP000240322"/>
    </source>
</evidence>
<comment type="caution">
    <text evidence="6">The sequence shown here is derived from an EMBL/GenBank/DDBJ whole genome shotgun (WGS) entry which is preliminary data.</text>
</comment>
<sequence length="147" mass="17001">MGLRIRRFREEDLGAVLEVERASFDEPYGEEVFRRVLSEENIFLVGEVEGGIVAAYILVLIRRSEAHVLSVAVHPEWRGRGYARELFEHLFQEVRLLGLERVVLEVDVTNNTAQHVYYALGFKVGGRLKRYYQNGHDALLLFKELDP</sequence>
<dbReference type="SUPFAM" id="SSF55729">
    <property type="entry name" value="Acyl-CoA N-acyltransferases (Nat)"/>
    <property type="match status" value="1"/>
</dbReference>
<reference evidence="6 7" key="1">
    <citation type="submission" date="2017-04" db="EMBL/GenBank/DDBJ databases">
        <title>Novel microbial lineages endemic to geothermal iron-oxide mats fill important gaps in the evolutionary history of Archaea.</title>
        <authorList>
            <person name="Jay Z.J."/>
            <person name="Beam J.P."/>
            <person name="Dlakic M."/>
            <person name="Rusch D.B."/>
            <person name="Kozubal M.A."/>
            <person name="Inskeep W.P."/>
        </authorList>
    </citation>
    <scope>NUCLEOTIDE SEQUENCE [LARGE SCALE GENOMIC DNA]</scope>
    <source>
        <strain evidence="6">OSP_D</strain>
    </source>
</reference>
<dbReference type="EMBL" id="NEXE01000086">
    <property type="protein sequence ID" value="PSN89795.1"/>
    <property type="molecule type" value="Genomic_DNA"/>
</dbReference>
<evidence type="ECO:0000256" key="1">
    <source>
        <dbReference type="ARBA" id="ARBA00005395"/>
    </source>
</evidence>
<dbReference type="Pfam" id="PF00583">
    <property type="entry name" value="Acetyltransf_1"/>
    <property type="match status" value="1"/>
</dbReference>